<dbReference type="Proteomes" id="UP001519363">
    <property type="component" value="Unassembled WGS sequence"/>
</dbReference>
<gene>
    <name evidence="1" type="ORF">JOF53_004099</name>
</gene>
<protein>
    <submittedName>
        <fullName evidence="1">Uncharacterized protein</fullName>
    </submittedName>
</protein>
<dbReference type="EMBL" id="JAGIOO010000001">
    <property type="protein sequence ID" value="MBP2475227.1"/>
    <property type="molecule type" value="Genomic_DNA"/>
</dbReference>
<name>A0ABS5AFW0_9PSEU</name>
<organism evidence="1 2">
    <name type="scientific">Crossiella equi</name>
    <dbReference type="NCBI Taxonomy" id="130796"/>
    <lineage>
        <taxon>Bacteria</taxon>
        <taxon>Bacillati</taxon>
        <taxon>Actinomycetota</taxon>
        <taxon>Actinomycetes</taxon>
        <taxon>Pseudonocardiales</taxon>
        <taxon>Pseudonocardiaceae</taxon>
        <taxon>Crossiella</taxon>
    </lineage>
</organism>
<sequence>MQPEAEEGALARERAVALLLALRAHDLVTTRDVLAEASTEGRGGLVELVHALVRGAVAMVHEVGWDLAGTLSVKLEARPDGQAGAPEVELARELVLTAVQREADGDPAGAAEFAGRVVDARPDAVLVWGLVTAAQLIEQLLGVCRRRGVPVPGWLSMVDNCG</sequence>
<reference evidence="1 2" key="1">
    <citation type="submission" date="2021-03" db="EMBL/GenBank/DDBJ databases">
        <title>Sequencing the genomes of 1000 actinobacteria strains.</title>
        <authorList>
            <person name="Klenk H.-P."/>
        </authorList>
    </citation>
    <scope>NUCLEOTIDE SEQUENCE [LARGE SCALE GENOMIC DNA]</scope>
    <source>
        <strain evidence="1 2">DSM 44580</strain>
    </source>
</reference>
<comment type="caution">
    <text evidence="1">The sequence shown here is derived from an EMBL/GenBank/DDBJ whole genome shotgun (WGS) entry which is preliminary data.</text>
</comment>
<proteinExistence type="predicted"/>
<evidence type="ECO:0000313" key="2">
    <source>
        <dbReference type="Proteomes" id="UP001519363"/>
    </source>
</evidence>
<evidence type="ECO:0000313" key="1">
    <source>
        <dbReference type="EMBL" id="MBP2475227.1"/>
    </source>
</evidence>
<dbReference type="RefSeq" id="WP_086782812.1">
    <property type="nucleotide sequence ID" value="NZ_JAGIOO010000001.1"/>
</dbReference>
<keyword evidence="2" id="KW-1185">Reference proteome</keyword>
<accession>A0ABS5AFW0</accession>